<sequence>MKSPDKESSPLSGNEEALERMTDPLGNNAFGRPKGNIIIDSAGFGLYRSESKSNIQIKKQVQVGDITDKDYLICPPSVLGFSFKRKDWDAFNVSRITPKEFSQTAFDSLVIDPRRKTIIKSFINQHSPTSGHEDIIDGKGRGIIGIFAGGPSCGRMLTVEAVAEETQKPLYTVTVGELGFAPEHVDNRLRWVLDRTCCWNAILLLNEADVFLQKRSAHDLSRNAMVSSFLRQLEYFKGIMILTTNCVEDCDPAFESMHKHTATLDKFRFSMSV</sequence>
<dbReference type="SUPFAM" id="SSF52540">
    <property type="entry name" value="P-loop containing nucleoside triphosphate hydrolases"/>
    <property type="match status" value="1"/>
</dbReference>
<comment type="caution">
    <text evidence="2">The sequence shown here is derived from an EMBL/GenBank/DDBJ whole genome shotgun (WGS) entry which is preliminary data.</text>
</comment>
<dbReference type="PANTHER" id="PTHR46411:SF3">
    <property type="entry name" value="AAA+ ATPASE DOMAIN-CONTAINING PROTEIN"/>
    <property type="match status" value="1"/>
</dbReference>
<protein>
    <recommendedName>
        <fullName evidence="1">ATPase AAA-type core domain-containing protein</fullName>
    </recommendedName>
</protein>
<dbReference type="Proteomes" id="UP000462212">
    <property type="component" value="Unassembled WGS sequence"/>
</dbReference>
<gene>
    <name evidence="2" type="ORF">LSUB1_G008046</name>
</gene>
<proteinExistence type="predicted"/>
<dbReference type="EMBL" id="QGMJ01000679">
    <property type="protein sequence ID" value="TVY34202.1"/>
    <property type="molecule type" value="Genomic_DNA"/>
</dbReference>
<evidence type="ECO:0000313" key="3">
    <source>
        <dbReference type="Proteomes" id="UP000462212"/>
    </source>
</evidence>
<dbReference type="InterPro" id="IPR003959">
    <property type="entry name" value="ATPase_AAA_core"/>
</dbReference>
<dbReference type="GO" id="GO:0005524">
    <property type="term" value="F:ATP binding"/>
    <property type="evidence" value="ECO:0007669"/>
    <property type="project" value="InterPro"/>
</dbReference>
<organism evidence="2 3">
    <name type="scientific">Lachnellula subtilissima</name>
    <dbReference type="NCBI Taxonomy" id="602034"/>
    <lineage>
        <taxon>Eukaryota</taxon>
        <taxon>Fungi</taxon>
        <taxon>Dikarya</taxon>
        <taxon>Ascomycota</taxon>
        <taxon>Pezizomycotina</taxon>
        <taxon>Leotiomycetes</taxon>
        <taxon>Helotiales</taxon>
        <taxon>Lachnaceae</taxon>
        <taxon>Lachnellula</taxon>
    </lineage>
</organism>
<dbReference type="Gene3D" id="3.40.50.300">
    <property type="entry name" value="P-loop containing nucleotide triphosphate hydrolases"/>
    <property type="match status" value="1"/>
</dbReference>
<dbReference type="OrthoDB" id="10042665at2759"/>
<dbReference type="InterPro" id="IPR027417">
    <property type="entry name" value="P-loop_NTPase"/>
</dbReference>
<accession>A0A8H8RIX1</accession>
<reference evidence="2 3" key="1">
    <citation type="submission" date="2018-05" db="EMBL/GenBank/DDBJ databases">
        <title>Genome sequencing and assembly of the regulated plant pathogen Lachnellula willkommii and related sister species for the development of diagnostic species identification markers.</title>
        <authorList>
            <person name="Giroux E."/>
            <person name="Bilodeau G."/>
        </authorList>
    </citation>
    <scope>NUCLEOTIDE SEQUENCE [LARGE SCALE GENOMIC DNA]</scope>
    <source>
        <strain evidence="2 3">CBS 197.66</strain>
    </source>
</reference>
<evidence type="ECO:0000259" key="1">
    <source>
        <dbReference type="Pfam" id="PF00004"/>
    </source>
</evidence>
<dbReference type="Pfam" id="PF00004">
    <property type="entry name" value="AAA"/>
    <property type="match status" value="1"/>
</dbReference>
<keyword evidence="3" id="KW-1185">Reference proteome</keyword>
<dbReference type="PANTHER" id="PTHR46411">
    <property type="entry name" value="FAMILY ATPASE, PUTATIVE-RELATED"/>
    <property type="match status" value="1"/>
</dbReference>
<dbReference type="GO" id="GO:0016887">
    <property type="term" value="F:ATP hydrolysis activity"/>
    <property type="evidence" value="ECO:0007669"/>
    <property type="project" value="InterPro"/>
</dbReference>
<name>A0A8H8RIX1_9HELO</name>
<evidence type="ECO:0000313" key="2">
    <source>
        <dbReference type="EMBL" id="TVY34202.1"/>
    </source>
</evidence>
<feature type="domain" description="ATPase AAA-type core" evidence="1">
    <location>
        <begin position="146"/>
        <end position="255"/>
    </location>
</feature>
<dbReference type="AlphaFoldDB" id="A0A8H8RIX1"/>